<reference evidence="1" key="1">
    <citation type="submission" date="2020-05" db="EMBL/GenBank/DDBJ databases">
        <title>Evolutionary and genomic comparisons of hybrid uninucleate and nonhybrid Rhizoctonia fungi.</title>
        <authorList>
            <person name="Li C."/>
            <person name="Chen X."/>
        </authorList>
    </citation>
    <scope>NUCLEOTIDE SEQUENCE</scope>
    <source>
        <strain evidence="1">AG-1 IA</strain>
    </source>
</reference>
<evidence type="ECO:0000313" key="2">
    <source>
        <dbReference type="Proteomes" id="UP000650533"/>
    </source>
</evidence>
<proteinExistence type="predicted"/>
<dbReference type="GeneID" id="67028550"/>
<accession>A0A8H8SY69</accession>
<name>A0A8H8SY69_9AGAM</name>
<dbReference type="InterPro" id="IPR011047">
    <property type="entry name" value="Quinoprotein_ADH-like_sf"/>
</dbReference>
<dbReference type="RefSeq" id="XP_043181519.1">
    <property type="nucleotide sequence ID" value="XM_043326087.1"/>
</dbReference>
<dbReference type="EMBL" id="CP059664">
    <property type="protein sequence ID" value="QRW21282.1"/>
    <property type="molecule type" value="Genomic_DNA"/>
</dbReference>
<dbReference type="SUPFAM" id="SSF50998">
    <property type="entry name" value="Quinoprotein alcohol dehydrogenase-like"/>
    <property type="match status" value="1"/>
</dbReference>
<protein>
    <submittedName>
        <fullName evidence="1">Vegetative incompatibility protein HET-E-1</fullName>
    </submittedName>
</protein>
<sequence>MSKSWFTKNQWPALLRRGYGWPVRVESAVFTPDGTRIIANTTEGPLFLFRDGSVIGIVALAIHSPSPSRIRSAHGQQPRHCARRCSFTHTIALSWRLKLDFIGSVIPLIRSMRSSSSSSHRVIGIRFLGDTVWADRHIFAYIIAQSTHPRYCIVSGSKDGVIRVHDAGSNRLIITISLPTIGTRTRNSHHQIAGLARSPALTVVDVRLRVHCVESGRLLMESDEIFYDRLVFHQTVLVSLSREGRQRPVLVTVDGLGQQTGDRLDDNLGGLVFALSRIHEGRLPYCYFPVALEASIPICIWSAQDGKVVLGPIKRYVIHSVLP</sequence>
<gene>
    <name evidence="1" type="ORF">RhiXN_06271</name>
</gene>
<dbReference type="AlphaFoldDB" id="A0A8H8SY69"/>
<dbReference type="Proteomes" id="UP000650533">
    <property type="component" value="Chromosome 7"/>
</dbReference>
<evidence type="ECO:0000313" key="1">
    <source>
        <dbReference type="EMBL" id="QRW21282.1"/>
    </source>
</evidence>
<organism evidence="1 2">
    <name type="scientific">Rhizoctonia solani</name>
    <dbReference type="NCBI Taxonomy" id="456999"/>
    <lineage>
        <taxon>Eukaryota</taxon>
        <taxon>Fungi</taxon>
        <taxon>Dikarya</taxon>
        <taxon>Basidiomycota</taxon>
        <taxon>Agaricomycotina</taxon>
        <taxon>Agaricomycetes</taxon>
        <taxon>Cantharellales</taxon>
        <taxon>Ceratobasidiaceae</taxon>
        <taxon>Rhizoctonia</taxon>
    </lineage>
</organism>
<dbReference type="KEGG" id="rsx:RhiXN_06271"/>